<reference evidence="1" key="1">
    <citation type="submission" date="2020-05" db="EMBL/GenBank/DDBJ databases">
        <authorList>
            <person name="Chiriac C."/>
            <person name="Salcher M."/>
            <person name="Ghai R."/>
            <person name="Kavagutti S V."/>
        </authorList>
    </citation>
    <scope>NUCLEOTIDE SEQUENCE</scope>
</reference>
<dbReference type="GO" id="GO:0003824">
    <property type="term" value="F:catalytic activity"/>
    <property type="evidence" value="ECO:0007669"/>
    <property type="project" value="InterPro"/>
</dbReference>
<name>A0A6J6KLU7_9ZZZZ</name>
<accession>A0A6J6KLU7</accession>
<dbReference type="Gene3D" id="1.10.340.30">
    <property type="entry name" value="Hypothetical protein, domain 2"/>
    <property type="match status" value="1"/>
</dbReference>
<dbReference type="SUPFAM" id="SSF48150">
    <property type="entry name" value="DNA-glycosylase"/>
    <property type="match status" value="1"/>
</dbReference>
<protein>
    <submittedName>
        <fullName evidence="1">Unannotated protein</fullName>
    </submittedName>
</protein>
<dbReference type="AlphaFoldDB" id="A0A6J6KLU7"/>
<dbReference type="EMBL" id="CAEZWH010000067">
    <property type="protein sequence ID" value="CAB4650787.1"/>
    <property type="molecule type" value="Genomic_DNA"/>
</dbReference>
<evidence type="ECO:0000313" key="1">
    <source>
        <dbReference type="EMBL" id="CAB4650787.1"/>
    </source>
</evidence>
<dbReference type="InterPro" id="IPR017658">
    <property type="entry name" value="HhH-GPD_base_excis"/>
</dbReference>
<proteinExistence type="predicted"/>
<dbReference type="NCBIfam" id="TIGR03252">
    <property type="entry name" value="HhH-GPD-type base excision DNA repair protein"/>
    <property type="match status" value="1"/>
</dbReference>
<sequence length="202" mass="22705">MATTSKALYITGIPAGDALLQRDGTALLIGMLLDQQVPMEWAFTGPYTIKQRLGHCDAKKIAAMKMEKFVSVCCEKPAIHRFPASMAKRIYEMCEIIAEKYKGKGANIWKDVDDAEELRRKLRELPGYGEEKTEIFIALLGKRFGIRPKGWKVKAGVFSDTQPRSVADIYSPATLLKVRGFKKMQRAADVDKQDRPLARVPK</sequence>
<gene>
    <name evidence="1" type="ORF">UFOPK2195_00461</name>
</gene>
<organism evidence="1">
    <name type="scientific">freshwater metagenome</name>
    <dbReference type="NCBI Taxonomy" id="449393"/>
    <lineage>
        <taxon>unclassified sequences</taxon>
        <taxon>metagenomes</taxon>
        <taxon>ecological metagenomes</taxon>
    </lineage>
</organism>
<dbReference type="GO" id="GO:0006281">
    <property type="term" value="P:DNA repair"/>
    <property type="evidence" value="ECO:0007669"/>
    <property type="project" value="InterPro"/>
</dbReference>
<dbReference type="InterPro" id="IPR011257">
    <property type="entry name" value="DNA_glycosylase"/>
</dbReference>